<dbReference type="InterPro" id="IPR036388">
    <property type="entry name" value="WH-like_DNA-bd_sf"/>
</dbReference>
<keyword evidence="8" id="KW-1185">Reference proteome</keyword>
<dbReference type="InterPro" id="IPR016461">
    <property type="entry name" value="COMT-like"/>
</dbReference>
<dbReference type="InterPro" id="IPR001077">
    <property type="entry name" value="COMT_C"/>
</dbReference>
<evidence type="ECO:0000256" key="1">
    <source>
        <dbReference type="ARBA" id="ARBA00022603"/>
    </source>
</evidence>
<keyword evidence="2" id="KW-0808">Transferase</keyword>
<organism evidence="7 8">
    <name type="scientific">Dendryphion nanum</name>
    <dbReference type="NCBI Taxonomy" id="256645"/>
    <lineage>
        <taxon>Eukaryota</taxon>
        <taxon>Fungi</taxon>
        <taxon>Dikarya</taxon>
        <taxon>Ascomycota</taxon>
        <taxon>Pezizomycotina</taxon>
        <taxon>Dothideomycetes</taxon>
        <taxon>Pleosporomycetidae</taxon>
        <taxon>Pleosporales</taxon>
        <taxon>Torulaceae</taxon>
        <taxon>Dendryphion</taxon>
    </lineage>
</organism>
<dbReference type="PANTHER" id="PTHR43712">
    <property type="entry name" value="PUTATIVE (AFU_ORTHOLOGUE AFUA_4G14580)-RELATED"/>
    <property type="match status" value="1"/>
</dbReference>
<dbReference type="PIRSF" id="PIRSF005739">
    <property type="entry name" value="O-mtase"/>
    <property type="match status" value="1"/>
</dbReference>
<dbReference type="SUPFAM" id="SSF46785">
    <property type="entry name" value="Winged helix' DNA-binding domain"/>
    <property type="match status" value="1"/>
</dbReference>
<keyword evidence="1 7" id="KW-0489">Methyltransferase</keyword>
<dbReference type="InterPro" id="IPR012967">
    <property type="entry name" value="COMT_dimerisation"/>
</dbReference>
<dbReference type="InterPro" id="IPR029063">
    <property type="entry name" value="SAM-dependent_MTases_sf"/>
</dbReference>
<feature type="domain" description="O-methyltransferase C-terminal" evidence="5">
    <location>
        <begin position="214"/>
        <end position="356"/>
    </location>
</feature>
<dbReference type="SUPFAM" id="SSF53335">
    <property type="entry name" value="S-adenosyl-L-methionine-dependent methyltransferases"/>
    <property type="match status" value="1"/>
</dbReference>
<proteinExistence type="predicted"/>
<evidence type="ECO:0000259" key="6">
    <source>
        <dbReference type="Pfam" id="PF08100"/>
    </source>
</evidence>
<evidence type="ECO:0000259" key="5">
    <source>
        <dbReference type="Pfam" id="PF00891"/>
    </source>
</evidence>
<dbReference type="Gene3D" id="3.40.50.150">
    <property type="entry name" value="Vaccinia Virus protein VP39"/>
    <property type="match status" value="1"/>
</dbReference>
<accession>A0A9P9CXL0</accession>
<evidence type="ECO:0000256" key="4">
    <source>
        <dbReference type="PIRSR" id="PIRSR005739-1"/>
    </source>
</evidence>
<feature type="domain" description="O-methyltransferase dimerisation" evidence="6">
    <location>
        <begin position="77"/>
        <end position="150"/>
    </location>
</feature>
<dbReference type="PANTHER" id="PTHR43712:SF11">
    <property type="entry name" value="O-METHYLTRANSFERASE (AFU_ORTHOLOGUE AFUA_2G17820)-RELATED"/>
    <property type="match status" value="1"/>
</dbReference>
<dbReference type="PROSITE" id="PS51683">
    <property type="entry name" value="SAM_OMT_II"/>
    <property type="match status" value="1"/>
</dbReference>
<dbReference type="GO" id="GO:0032259">
    <property type="term" value="P:methylation"/>
    <property type="evidence" value="ECO:0007669"/>
    <property type="project" value="UniProtKB-KW"/>
</dbReference>
<dbReference type="Proteomes" id="UP000700596">
    <property type="component" value="Unassembled WGS sequence"/>
</dbReference>
<dbReference type="OrthoDB" id="1535081at2759"/>
<evidence type="ECO:0000313" key="8">
    <source>
        <dbReference type="Proteomes" id="UP000700596"/>
    </source>
</evidence>
<evidence type="ECO:0000256" key="2">
    <source>
        <dbReference type="ARBA" id="ARBA00022679"/>
    </source>
</evidence>
<gene>
    <name evidence="7" type="ORF">B0J11DRAFT_513062</name>
</gene>
<feature type="active site" description="Proton acceptor" evidence="4">
    <location>
        <position position="286"/>
    </location>
</feature>
<dbReference type="AlphaFoldDB" id="A0A9P9CXL0"/>
<dbReference type="Gene3D" id="1.10.10.10">
    <property type="entry name" value="Winged helix-like DNA-binding domain superfamily/Winged helix DNA-binding domain"/>
    <property type="match status" value="1"/>
</dbReference>
<protein>
    <submittedName>
        <fullName evidence="7">S-adenosyl-L-methionine-dependent methyltransferase</fullName>
    </submittedName>
</protein>
<dbReference type="Pfam" id="PF00891">
    <property type="entry name" value="Methyltransf_2"/>
    <property type="match status" value="1"/>
</dbReference>
<dbReference type="GO" id="GO:0008171">
    <property type="term" value="F:O-methyltransferase activity"/>
    <property type="evidence" value="ECO:0007669"/>
    <property type="project" value="InterPro"/>
</dbReference>
<dbReference type="Pfam" id="PF08100">
    <property type="entry name" value="Dimerisation"/>
    <property type="match status" value="1"/>
</dbReference>
<dbReference type="InterPro" id="IPR036390">
    <property type="entry name" value="WH_DNA-bd_sf"/>
</dbReference>
<comment type="caution">
    <text evidence="7">The sequence shown here is derived from an EMBL/GenBank/DDBJ whole genome shotgun (WGS) entry which is preliminary data.</text>
</comment>
<dbReference type="GO" id="GO:0046983">
    <property type="term" value="F:protein dimerization activity"/>
    <property type="evidence" value="ECO:0007669"/>
    <property type="project" value="InterPro"/>
</dbReference>
<reference evidence="7" key="1">
    <citation type="journal article" date="2021" name="Nat. Commun.">
        <title>Genetic determinants of endophytism in the Arabidopsis root mycobiome.</title>
        <authorList>
            <person name="Mesny F."/>
            <person name="Miyauchi S."/>
            <person name="Thiergart T."/>
            <person name="Pickel B."/>
            <person name="Atanasova L."/>
            <person name="Karlsson M."/>
            <person name="Huettel B."/>
            <person name="Barry K.W."/>
            <person name="Haridas S."/>
            <person name="Chen C."/>
            <person name="Bauer D."/>
            <person name="Andreopoulos W."/>
            <person name="Pangilinan J."/>
            <person name="LaButti K."/>
            <person name="Riley R."/>
            <person name="Lipzen A."/>
            <person name="Clum A."/>
            <person name="Drula E."/>
            <person name="Henrissat B."/>
            <person name="Kohler A."/>
            <person name="Grigoriev I.V."/>
            <person name="Martin F.M."/>
            <person name="Hacquard S."/>
        </authorList>
    </citation>
    <scope>NUCLEOTIDE SEQUENCE</scope>
    <source>
        <strain evidence="7">MPI-CAGE-CH-0243</strain>
    </source>
</reference>
<name>A0A9P9CXL0_9PLEO</name>
<evidence type="ECO:0000313" key="7">
    <source>
        <dbReference type="EMBL" id="KAH7108848.1"/>
    </source>
</evidence>
<keyword evidence="3" id="KW-0949">S-adenosyl-L-methionine</keyword>
<evidence type="ECO:0000256" key="3">
    <source>
        <dbReference type="ARBA" id="ARBA00022691"/>
    </source>
</evidence>
<dbReference type="EMBL" id="JAGMWT010000035">
    <property type="protein sequence ID" value="KAH7108848.1"/>
    <property type="molecule type" value="Genomic_DNA"/>
</dbReference>
<sequence>MDLVLSGLPARSEHCTAVAASLEQPNNELWKLLSKISTCIAAGQRKEAIDATERLHDAMELPEERIFRIMAMPSDATALGLAIDMKLFDIAVRHMDSTGKAIALSELATLSGSDPNLLLRIVRFLLGHGLFTEVAAQCYQATELGRSLVNNQPMGAVVLAMSTNESFFEWLEGRPEEKKAFHLSMSGVRPNVVCQWFYHYPVEERLEAAGDRVALVDVGGGMGHDSKRLLERYPSLRDKLQVLDLPKVVMQAPAYAGIQFVGHDFFDLYPDTVRGANTYYMRMILHDWPEKQARSILANVREAMSEDSVLLINESVLPEQRVSMYEARMDFLMMAYCASMERTESQWKKLLQGSGFVIRRIWTCGPMSLIEAVLDTV</sequence>